<keyword evidence="2" id="KW-0436">Ligase</keyword>
<dbReference type="PROSITE" id="PS50160">
    <property type="entry name" value="DNA_LIGASE_A3"/>
    <property type="match status" value="1"/>
</dbReference>
<evidence type="ECO:0000259" key="3">
    <source>
        <dbReference type="PROSITE" id="PS50160"/>
    </source>
</evidence>
<dbReference type="Gene3D" id="3.30.470.30">
    <property type="entry name" value="DNA ligase/mRNA capping enzyme"/>
    <property type="match status" value="1"/>
</dbReference>
<dbReference type="Gene3D" id="3.30.1490.70">
    <property type="match status" value="1"/>
</dbReference>
<protein>
    <submittedName>
        <fullName evidence="4">SPBc2 prophage-derived DNA ligase-like protein LigB</fullName>
    </submittedName>
</protein>
<reference evidence="4 5" key="1">
    <citation type="submission" date="2023-02" db="EMBL/GenBank/DDBJ databases">
        <title>Oceanobacillus kimchii IFOP_LL358 isolated form Alexandrium catenella lab strain.</title>
        <authorList>
            <person name="Gajardo G."/>
            <person name="Ueki S."/>
            <person name="Maruyama F."/>
        </authorList>
    </citation>
    <scope>NUCLEOTIDE SEQUENCE [LARGE SCALE GENOMIC DNA]</scope>
    <source>
        <strain evidence="4 5">IFOP_LL358</strain>
    </source>
</reference>
<evidence type="ECO:0000256" key="1">
    <source>
        <dbReference type="ARBA" id="ARBA00007572"/>
    </source>
</evidence>
<dbReference type="Proteomes" id="UP001275436">
    <property type="component" value="Unassembled WGS sequence"/>
</dbReference>
<dbReference type="InterPro" id="IPR012310">
    <property type="entry name" value="DNA_ligase_ATP-dep_cent"/>
</dbReference>
<name>A0ABQ5TIF5_9BACI</name>
<dbReference type="EMBL" id="BSKO01000001">
    <property type="protein sequence ID" value="GLO66245.1"/>
    <property type="molecule type" value="Genomic_DNA"/>
</dbReference>
<dbReference type="InterPro" id="IPR050191">
    <property type="entry name" value="ATP-dep_DNA_ligase"/>
</dbReference>
<feature type="domain" description="ATP-dependent DNA ligase family profile" evidence="3">
    <location>
        <begin position="92"/>
        <end position="183"/>
    </location>
</feature>
<comment type="caution">
    <text evidence="4">The sequence shown here is derived from an EMBL/GenBank/DDBJ whole genome shotgun (WGS) entry which is preliminary data.</text>
</comment>
<keyword evidence="5" id="KW-1185">Reference proteome</keyword>
<dbReference type="NCBIfam" id="NF005796">
    <property type="entry name" value="PRK07636.1"/>
    <property type="match status" value="1"/>
</dbReference>
<organism evidence="4 5">
    <name type="scientific">Oceanobacillus kimchii</name>
    <dbReference type="NCBI Taxonomy" id="746691"/>
    <lineage>
        <taxon>Bacteria</taxon>
        <taxon>Bacillati</taxon>
        <taxon>Bacillota</taxon>
        <taxon>Bacilli</taxon>
        <taxon>Bacillales</taxon>
        <taxon>Bacillaceae</taxon>
        <taxon>Oceanobacillus</taxon>
    </lineage>
</organism>
<evidence type="ECO:0000313" key="5">
    <source>
        <dbReference type="Proteomes" id="UP001275436"/>
    </source>
</evidence>
<sequence length="270" mass="31542">MFVSPMLLQKSDHPFNDDSYITELKLDGIRLIWTKFNDKVRIYTRHNNEVTSLFPELLSINLPDGTVLDGELVSPDDKGKPDFEAIMKRFSSINSNISIQYCVFDILYYNNEKLTSKSLLYRKEILEESHPNDDSILTKVRWIKGHGVDYFNLVEQNQLEGIVLKASESKYDIGKRSHSWLKIISYQYETVLINGFNNKEFKIYLSFLDGSPAGAIEFMTYQNRKAFYSKINVISETKTYIKIDPIMCRVKYRNLTSKGKLRIPLFLEWL</sequence>
<proteinExistence type="inferred from homology"/>
<dbReference type="PANTHER" id="PTHR45674">
    <property type="entry name" value="DNA LIGASE 1/3 FAMILY MEMBER"/>
    <property type="match status" value="1"/>
</dbReference>
<accession>A0ABQ5TIF5</accession>
<dbReference type="SUPFAM" id="SSF56091">
    <property type="entry name" value="DNA ligase/mRNA capping enzyme, catalytic domain"/>
    <property type="match status" value="1"/>
</dbReference>
<evidence type="ECO:0000256" key="2">
    <source>
        <dbReference type="ARBA" id="ARBA00022598"/>
    </source>
</evidence>
<comment type="similarity">
    <text evidence="1">Belongs to the ATP-dependent DNA ligase family.</text>
</comment>
<evidence type="ECO:0000313" key="4">
    <source>
        <dbReference type="EMBL" id="GLO66245.1"/>
    </source>
</evidence>
<gene>
    <name evidence="4" type="primary">ligB</name>
    <name evidence="4" type="ORF">MACH08_20290</name>
</gene>
<dbReference type="Pfam" id="PF01068">
    <property type="entry name" value="DNA_ligase_A_M"/>
    <property type="match status" value="1"/>
</dbReference>
<dbReference type="RefSeq" id="WP_317958119.1">
    <property type="nucleotide sequence ID" value="NZ_BSKO01000001.1"/>
</dbReference>
<dbReference type="CDD" id="cd07906">
    <property type="entry name" value="Adenylation_DNA_ligase_LigD_LigC"/>
    <property type="match status" value="1"/>
</dbReference>
<dbReference type="PANTHER" id="PTHR45674:SF4">
    <property type="entry name" value="DNA LIGASE 1"/>
    <property type="match status" value="1"/>
</dbReference>